<feature type="domain" description="Alpha-L-rhamnosidase C-terminal" evidence="4">
    <location>
        <begin position="735"/>
        <end position="789"/>
    </location>
</feature>
<name>A0A385TWL0_PAELA</name>
<proteinExistence type="predicted"/>
<feature type="region of interest" description="Disordered" evidence="1">
    <location>
        <begin position="231"/>
        <end position="268"/>
    </location>
</feature>
<keyword evidence="6" id="KW-1185">Reference proteome</keyword>
<feature type="domain" description="Alpha-L-rhamnosidase six-hairpin glycosidase" evidence="3">
    <location>
        <begin position="375"/>
        <end position="700"/>
    </location>
</feature>
<gene>
    <name evidence="5" type="ORF">D5F53_27795</name>
</gene>
<dbReference type="InterPro" id="IPR008979">
    <property type="entry name" value="Galactose-bd-like_sf"/>
</dbReference>
<dbReference type="InterPro" id="IPR008928">
    <property type="entry name" value="6-hairpin_glycosidase_sf"/>
</dbReference>
<dbReference type="Pfam" id="PF17389">
    <property type="entry name" value="Bac_rhamnosid6H"/>
    <property type="match status" value="1"/>
</dbReference>
<dbReference type="Pfam" id="PF08531">
    <property type="entry name" value="Bac_rhamnosid_N"/>
    <property type="match status" value="1"/>
</dbReference>
<dbReference type="InterPro" id="IPR013737">
    <property type="entry name" value="Bac_rhamnosid_N"/>
</dbReference>
<evidence type="ECO:0000259" key="2">
    <source>
        <dbReference type="Pfam" id="PF08531"/>
    </source>
</evidence>
<dbReference type="PANTHER" id="PTHR34987">
    <property type="entry name" value="C, PUTATIVE (AFU_ORTHOLOGUE AFUA_3G02880)-RELATED"/>
    <property type="match status" value="1"/>
</dbReference>
<evidence type="ECO:0000259" key="4">
    <source>
        <dbReference type="Pfam" id="PF17390"/>
    </source>
</evidence>
<reference evidence="5 6" key="1">
    <citation type="submission" date="2018-09" db="EMBL/GenBank/DDBJ databases">
        <title>Genome Sequence of Paenibacillus lautus Strain E7593-69, Azo Dye-Degrading Bacteria, Isolated from Commercial Tattoo Inks.</title>
        <authorList>
            <person name="Nho S.W."/>
            <person name="Kim S.-J."/>
            <person name="Kweon O."/>
            <person name="Cerniglia C.E."/>
        </authorList>
    </citation>
    <scope>NUCLEOTIDE SEQUENCE [LARGE SCALE GENOMIC DNA]</scope>
    <source>
        <strain evidence="5 6">E7593-69</strain>
    </source>
</reference>
<dbReference type="GO" id="GO:0005975">
    <property type="term" value="P:carbohydrate metabolic process"/>
    <property type="evidence" value="ECO:0007669"/>
    <property type="project" value="InterPro"/>
</dbReference>
<dbReference type="EMBL" id="CP032412">
    <property type="protein sequence ID" value="AYB46882.1"/>
    <property type="molecule type" value="Genomic_DNA"/>
</dbReference>
<evidence type="ECO:0000256" key="1">
    <source>
        <dbReference type="SAM" id="MobiDB-lite"/>
    </source>
</evidence>
<dbReference type="SUPFAM" id="SSF49785">
    <property type="entry name" value="Galactose-binding domain-like"/>
    <property type="match status" value="1"/>
</dbReference>
<protein>
    <submittedName>
        <fullName evidence="5">Alpha-L-rhamnosidase</fullName>
    </submittedName>
</protein>
<dbReference type="Gene3D" id="1.50.10.10">
    <property type="match status" value="1"/>
</dbReference>
<dbReference type="PANTHER" id="PTHR34987:SF2">
    <property type="entry name" value="B, PUTATIVE (AFU_ORTHOLOGUE AFUA_7G05040)-RELATED"/>
    <property type="match status" value="1"/>
</dbReference>
<dbReference type="Gene3D" id="2.60.420.10">
    <property type="entry name" value="Maltose phosphorylase, domain 3"/>
    <property type="match status" value="1"/>
</dbReference>
<accession>A0A385TWL0</accession>
<evidence type="ECO:0000259" key="3">
    <source>
        <dbReference type="Pfam" id="PF17389"/>
    </source>
</evidence>
<organism evidence="5 6">
    <name type="scientific">Paenibacillus lautus</name>
    <name type="common">Bacillus lautus</name>
    <dbReference type="NCBI Taxonomy" id="1401"/>
    <lineage>
        <taxon>Bacteria</taxon>
        <taxon>Bacillati</taxon>
        <taxon>Bacillota</taxon>
        <taxon>Bacilli</taxon>
        <taxon>Bacillales</taxon>
        <taxon>Paenibacillaceae</taxon>
        <taxon>Paenibacillus</taxon>
    </lineage>
</organism>
<evidence type="ECO:0000313" key="6">
    <source>
        <dbReference type="Proteomes" id="UP000266552"/>
    </source>
</evidence>
<dbReference type="InterPro" id="IPR035398">
    <property type="entry name" value="Bac_rhamnosid_C"/>
</dbReference>
<dbReference type="AlphaFoldDB" id="A0A385TWL0"/>
<dbReference type="Proteomes" id="UP000266552">
    <property type="component" value="Chromosome"/>
</dbReference>
<sequence length="803" mass="89906">MKEHWQASWIWGDFPPNTANVYLEARRSFDLQKAPMAGRLYVSANQEYLLYVNGAVVGRGPSPADQQWKYYDEIDVTPLLAEGRNVLAIVAYNFGSTDIVTGQMQGPGGLIAELEIDQGNGVFCVAATDADWKVRRSPRWMAQVSRQHQWNGFREIYLVEQEDGWEESAYDDSSWSGAVVIAKALDPDSPWPRLLPREIPPLHREWVIPAAIVRTEANFGVSLGESGMLRNRGGSTEAFGSPERAPRGHEAFGLQEDSAETERDPGRLAAGTTGWTLDASMPGSLPGVVYDFASEIVGYPELELDAPAGGVIQLSYGESLELQLYDTFILRKGRNRLKPFGRRAFRFLQVTAQATPAALTISRFGVESVHYPFDESGFFRCSDDRLNRIWEVGAYTTLVNSQDHLEDCPLREKALWVADAVVMGKVIYHAFGDDRLLRKCLLQGARIQNGDGSIPGTGPERNSFLLPDFCAHWLFGVHSHWMYTKDRDFLEEIWPAITRLMAWFALQEDRDGLFAGADRPGWWCFIDWADYIDRRDRVAAVSCFYYKALGLAAELAQETGRDELARQWKDQAVRLRAAIREQMRPPGEIVFADCIGSDGLSKQITAQTNFAAIGSGLMDPAEEERFLDEWYDGGKLPPLKGAFFYHVVLETLMSKGRVDRALEIIRSYWGGMLDRGATTWWETYDPSTPACTVPSAYQGNTPTYLVDHIPVSFSHGWGASPSYILTQSVLGLDLSRLGDQEVYLAPHAGDLDWAEGAVPTRFGMMEASWKREKGGKLKYELTIPEGITVKAIDGMELVLRIRD</sequence>
<dbReference type="InterPro" id="IPR012341">
    <property type="entry name" value="6hp_glycosidase-like_sf"/>
</dbReference>
<dbReference type="Pfam" id="PF17390">
    <property type="entry name" value="Bac_rhamnosid_C"/>
    <property type="match status" value="1"/>
</dbReference>
<dbReference type="Gene3D" id="2.60.120.260">
    <property type="entry name" value="Galactose-binding domain-like"/>
    <property type="match status" value="2"/>
</dbReference>
<dbReference type="KEGG" id="plw:D5F53_27795"/>
<evidence type="ECO:0000313" key="5">
    <source>
        <dbReference type="EMBL" id="AYB46882.1"/>
    </source>
</evidence>
<dbReference type="SUPFAM" id="SSF48208">
    <property type="entry name" value="Six-hairpin glycosidases"/>
    <property type="match status" value="1"/>
</dbReference>
<feature type="domain" description="Bacterial alpha-L-rhamnosidase N-terminal" evidence="2">
    <location>
        <begin position="36"/>
        <end position="182"/>
    </location>
</feature>
<dbReference type="InterPro" id="IPR035396">
    <property type="entry name" value="Bac_rhamnosid6H"/>
</dbReference>